<keyword evidence="3" id="KW-0436">Ligase</keyword>
<feature type="domain" description="DNA ligase ATP-dependent C-terminal" evidence="2">
    <location>
        <begin position="23"/>
        <end position="64"/>
    </location>
</feature>
<evidence type="ECO:0000256" key="1">
    <source>
        <dbReference type="ARBA" id="ARBA00012727"/>
    </source>
</evidence>
<gene>
    <name evidence="3" type="ORF">GB882_16780</name>
</gene>
<protein>
    <recommendedName>
        <fullName evidence="1">DNA ligase (ATP)</fullName>
        <ecNumber evidence="1">6.5.1.1</ecNumber>
    </recommendedName>
</protein>
<sequence>MTDEMLAWQTERFLQLETGRHGHVVALRPEQVVEVAFDGIQRSPRYPGGLALRFARVLRYRDDKTATEADTMDTVRSLA</sequence>
<dbReference type="GO" id="GO:0003910">
    <property type="term" value="F:DNA ligase (ATP) activity"/>
    <property type="evidence" value="ECO:0007669"/>
    <property type="project" value="UniProtKB-EC"/>
</dbReference>
<dbReference type="InterPro" id="IPR012340">
    <property type="entry name" value="NA-bd_OB-fold"/>
</dbReference>
<dbReference type="SUPFAM" id="SSF50249">
    <property type="entry name" value="Nucleic acid-binding proteins"/>
    <property type="match status" value="1"/>
</dbReference>
<feature type="non-terminal residue" evidence="3">
    <location>
        <position position="1"/>
    </location>
</feature>
<dbReference type="Gene3D" id="2.40.50.140">
    <property type="entry name" value="Nucleic acid-binding proteins"/>
    <property type="match status" value="1"/>
</dbReference>
<proteinExistence type="predicted"/>
<dbReference type="InterPro" id="IPR012309">
    <property type="entry name" value="DNA_ligase_ATP-dep_C"/>
</dbReference>
<dbReference type="EC" id="6.5.1.1" evidence="1"/>
<dbReference type="EMBL" id="WHPD01003612">
    <property type="protein sequence ID" value="MPV90331.1"/>
    <property type="molecule type" value="Genomic_DNA"/>
</dbReference>
<reference evidence="3 4" key="1">
    <citation type="submission" date="2019-10" db="EMBL/GenBank/DDBJ databases">
        <title>Georgenia wutianyii sp. nov. and Georgenia yuyongxinii sp. nov. isolated from plateau pika (Ochotona curzoniae) in the Qinghai-Tibet plateau of China.</title>
        <authorList>
            <person name="Tian Z."/>
        </authorList>
    </citation>
    <scope>NUCLEOTIDE SEQUENCE [LARGE SCALE GENOMIC DNA]</scope>
    <source>
        <strain evidence="3 4">JCM 15130</strain>
    </source>
</reference>
<comment type="caution">
    <text evidence="3">The sequence shown here is derived from an EMBL/GenBank/DDBJ whole genome shotgun (WGS) entry which is preliminary data.</text>
</comment>
<name>A0A7J9V0B7_9MICO</name>
<evidence type="ECO:0000313" key="4">
    <source>
        <dbReference type="Proteomes" id="UP000429644"/>
    </source>
</evidence>
<evidence type="ECO:0000313" key="3">
    <source>
        <dbReference type="EMBL" id="MPV90331.1"/>
    </source>
</evidence>
<organism evidence="3 4">
    <name type="scientific">Georgenia ruanii</name>
    <dbReference type="NCBI Taxonomy" id="348442"/>
    <lineage>
        <taxon>Bacteria</taxon>
        <taxon>Bacillati</taxon>
        <taxon>Actinomycetota</taxon>
        <taxon>Actinomycetes</taxon>
        <taxon>Micrococcales</taxon>
        <taxon>Bogoriellaceae</taxon>
        <taxon>Georgenia</taxon>
    </lineage>
</organism>
<dbReference type="GO" id="GO:0006310">
    <property type="term" value="P:DNA recombination"/>
    <property type="evidence" value="ECO:0007669"/>
    <property type="project" value="InterPro"/>
</dbReference>
<dbReference type="Pfam" id="PF04679">
    <property type="entry name" value="DNA_ligase_A_C"/>
    <property type="match status" value="1"/>
</dbReference>
<evidence type="ECO:0000259" key="2">
    <source>
        <dbReference type="Pfam" id="PF04679"/>
    </source>
</evidence>
<dbReference type="Proteomes" id="UP000429644">
    <property type="component" value="Unassembled WGS sequence"/>
</dbReference>
<dbReference type="GO" id="GO:0006281">
    <property type="term" value="P:DNA repair"/>
    <property type="evidence" value="ECO:0007669"/>
    <property type="project" value="InterPro"/>
</dbReference>
<accession>A0A7J9V0B7</accession>
<dbReference type="AlphaFoldDB" id="A0A7J9V0B7"/>
<keyword evidence="4" id="KW-1185">Reference proteome</keyword>